<protein>
    <submittedName>
        <fullName evidence="1">(raccoon dog) hypothetical protein</fullName>
    </submittedName>
</protein>
<keyword evidence="2" id="KW-1185">Reference proteome</keyword>
<reference evidence="1" key="1">
    <citation type="submission" date="2020-12" db="EMBL/GenBank/DDBJ databases">
        <authorList>
            <consortium name="Molecular Ecology Group"/>
        </authorList>
    </citation>
    <scope>NUCLEOTIDE SEQUENCE</scope>
    <source>
        <strain evidence="1">TBG_1078</strain>
    </source>
</reference>
<comment type="caution">
    <text evidence="1">The sequence shown here is derived from an EMBL/GenBank/DDBJ whole genome shotgun (WGS) entry which is preliminary data.</text>
</comment>
<dbReference type="Proteomes" id="UP000645828">
    <property type="component" value="Unassembled WGS sequence"/>
</dbReference>
<gene>
    <name evidence="1" type="ORF">NYPRO_LOCUS15244</name>
</gene>
<name>A0A811Z2D6_NYCPR</name>
<evidence type="ECO:0000313" key="2">
    <source>
        <dbReference type="Proteomes" id="UP000645828"/>
    </source>
</evidence>
<organism evidence="1 2">
    <name type="scientific">Nyctereutes procyonoides</name>
    <name type="common">Raccoon dog</name>
    <name type="synonym">Canis procyonoides</name>
    <dbReference type="NCBI Taxonomy" id="34880"/>
    <lineage>
        <taxon>Eukaryota</taxon>
        <taxon>Metazoa</taxon>
        <taxon>Chordata</taxon>
        <taxon>Craniata</taxon>
        <taxon>Vertebrata</taxon>
        <taxon>Euteleostomi</taxon>
        <taxon>Mammalia</taxon>
        <taxon>Eutheria</taxon>
        <taxon>Laurasiatheria</taxon>
        <taxon>Carnivora</taxon>
        <taxon>Caniformia</taxon>
        <taxon>Canidae</taxon>
        <taxon>Nyctereutes</taxon>
    </lineage>
</organism>
<dbReference type="EMBL" id="CAJHUB010000754">
    <property type="protein sequence ID" value="CAD7682452.1"/>
    <property type="molecule type" value="Genomic_DNA"/>
</dbReference>
<sequence>MPGAGEEKRLNLSRENKFDLSLHFFFLFELSTDWMKPTDIGEGNYFYSFYRLNSNLSWKHPSRHTQK</sequence>
<dbReference type="AlphaFoldDB" id="A0A811Z2D6"/>
<evidence type="ECO:0000313" key="1">
    <source>
        <dbReference type="EMBL" id="CAD7682452.1"/>
    </source>
</evidence>
<accession>A0A811Z2D6</accession>
<proteinExistence type="predicted"/>